<reference evidence="4" key="1">
    <citation type="submission" date="2022-11" db="UniProtKB">
        <authorList>
            <consortium name="WormBaseParasite"/>
        </authorList>
    </citation>
    <scope>IDENTIFICATION</scope>
</reference>
<dbReference type="SMART" id="SM00115">
    <property type="entry name" value="CASc"/>
    <property type="match status" value="1"/>
</dbReference>
<comment type="similarity">
    <text evidence="1">Belongs to the peptidase C14A family.</text>
</comment>
<dbReference type="Gene3D" id="1.10.533.10">
    <property type="entry name" value="Death Domain, Fas"/>
    <property type="match status" value="1"/>
</dbReference>
<dbReference type="PANTHER" id="PTHR10454">
    <property type="entry name" value="CASPASE"/>
    <property type="match status" value="1"/>
</dbReference>
<dbReference type="WBParaSite" id="PSAMB.scaffold1961size26412.g15788.t1">
    <property type="protein sequence ID" value="PSAMB.scaffold1961size26412.g15788.t1"/>
    <property type="gene ID" value="PSAMB.scaffold1961size26412.g15788"/>
</dbReference>
<feature type="domain" description="Caspase family p20" evidence="2">
    <location>
        <begin position="210"/>
        <end position="338"/>
    </location>
</feature>
<dbReference type="PANTHER" id="PTHR10454:SF210">
    <property type="entry name" value="CASPASE-2"/>
    <property type="match status" value="1"/>
</dbReference>
<sequence>MPPEDQINEQCKKALIASKEEIKAGISELNDIILYLYSGFAITDLQEAKITHKSLILSEQIDELLRVVQGGSQKLFEEFIKSLFYTNRSHVVNAINENLNDNGHDIIDILKMQACLKSSRKDFKISRLVYKTMTTDVSCEASRWLAPIDKTPPATRFPISSGAEKPNSTQNVTDERVQSIDFPLMGALDTPSPRPYAPVVREYDFNPRNCAILQISNYMFGHETRSGYEGDRRSFESLRRHFNVPATSKIPVISIENQTREQILTAVQDFVKAIQALPANERIDGSAVFIVTHGKDAEIKGTDGHLLRLAEIFSEFTLTKCSKLANKPKLFFIEACRGGWGHYAANNGTIGSYFIRALTGVLLEESNKGDTIEKILKKAGFFPLCSSSLSFRMRGINGGCKFRCAIE</sequence>
<protein>
    <submittedName>
        <fullName evidence="4">Caspase family p20 domain-containing protein</fullName>
    </submittedName>
</protein>
<dbReference type="GO" id="GO:0005737">
    <property type="term" value="C:cytoplasm"/>
    <property type="evidence" value="ECO:0007669"/>
    <property type="project" value="TreeGrafter"/>
</dbReference>
<dbReference type="GO" id="GO:0004197">
    <property type="term" value="F:cysteine-type endopeptidase activity"/>
    <property type="evidence" value="ECO:0007669"/>
    <property type="project" value="InterPro"/>
</dbReference>
<dbReference type="InterPro" id="IPR002398">
    <property type="entry name" value="Pept_C14"/>
</dbReference>
<organism evidence="3 4">
    <name type="scientific">Plectus sambesii</name>
    <dbReference type="NCBI Taxonomy" id="2011161"/>
    <lineage>
        <taxon>Eukaryota</taxon>
        <taxon>Metazoa</taxon>
        <taxon>Ecdysozoa</taxon>
        <taxon>Nematoda</taxon>
        <taxon>Chromadorea</taxon>
        <taxon>Plectida</taxon>
        <taxon>Plectina</taxon>
        <taxon>Plectoidea</taxon>
        <taxon>Plectidae</taxon>
        <taxon>Plectus</taxon>
    </lineage>
</organism>
<dbReference type="InterPro" id="IPR011029">
    <property type="entry name" value="DEATH-like_dom_sf"/>
</dbReference>
<proteinExistence type="inferred from homology"/>
<dbReference type="PRINTS" id="PR00376">
    <property type="entry name" value="IL1BCENZYME"/>
</dbReference>
<evidence type="ECO:0000256" key="1">
    <source>
        <dbReference type="ARBA" id="ARBA00010134"/>
    </source>
</evidence>
<keyword evidence="3" id="KW-1185">Reference proteome</keyword>
<dbReference type="GO" id="GO:0006508">
    <property type="term" value="P:proteolysis"/>
    <property type="evidence" value="ECO:0007669"/>
    <property type="project" value="InterPro"/>
</dbReference>
<dbReference type="GO" id="GO:0043525">
    <property type="term" value="P:positive regulation of neuron apoptotic process"/>
    <property type="evidence" value="ECO:0007669"/>
    <property type="project" value="TreeGrafter"/>
</dbReference>
<evidence type="ECO:0000313" key="4">
    <source>
        <dbReference type="WBParaSite" id="PSAMB.scaffold1961size26412.g15788.t1"/>
    </source>
</evidence>
<dbReference type="InterPro" id="IPR011600">
    <property type="entry name" value="Pept_C14_caspase"/>
</dbReference>
<dbReference type="Gene3D" id="3.40.50.1460">
    <property type="match status" value="1"/>
</dbReference>
<dbReference type="PROSITE" id="PS50208">
    <property type="entry name" value="CASPASE_P20"/>
    <property type="match status" value="1"/>
</dbReference>
<dbReference type="InterPro" id="IPR015917">
    <property type="entry name" value="Pept_C14A"/>
</dbReference>
<dbReference type="AlphaFoldDB" id="A0A914VH42"/>
<evidence type="ECO:0000313" key="3">
    <source>
        <dbReference type="Proteomes" id="UP000887566"/>
    </source>
</evidence>
<dbReference type="InterPro" id="IPR001309">
    <property type="entry name" value="Pept_C14_p20"/>
</dbReference>
<dbReference type="Pfam" id="PF00656">
    <property type="entry name" value="Peptidase_C14"/>
    <property type="match status" value="1"/>
</dbReference>
<dbReference type="CDD" id="cd01671">
    <property type="entry name" value="CARD"/>
    <property type="match status" value="1"/>
</dbReference>
<evidence type="ECO:0000259" key="2">
    <source>
        <dbReference type="PROSITE" id="PS50208"/>
    </source>
</evidence>
<dbReference type="SUPFAM" id="SSF52129">
    <property type="entry name" value="Caspase-like"/>
    <property type="match status" value="1"/>
</dbReference>
<dbReference type="GO" id="GO:0006915">
    <property type="term" value="P:apoptotic process"/>
    <property type="evidence" value="ECO:0007669"/>
    <property type="project" value="TreeGrafter"/>
</dbReference>
<accession>A0A914VH42</accession>
<name>A0A914VH42_9BILA</name>
<dbReference type="InterPro" id="IPR029030">
    <property type="entry name" value="Caspase-like_dom_sf"/>
</dbReference>
<dbReference type="Proteomes" id="UP000887566">
    <property type="component" value="Unplaced"/>
</dbReference>